<dbReference type="Proteomes" id="UP000199629">
    <property type="component" value="Unassembled WGS sequence"/>
</dbReference>
<keyword evidence="3" id="KW-1185">Reference proteome</keyword>
<dbReference type="SUPFAM" id="SSF159894">
    <property type="entry name" value="YgaC/TfoX-N like"/>
    <property type="match status" value="1"/>
</dbReference>
<evidence type="ECO:0000313" key="3">
    <source>
        <dbReference type="Proteomes" id="UP000199629"/>
    </source>
</evidence>
<evidence type="ECO:0000259" key="1">
    <source>
        <dbReference type="Pfam" id="PF04993"/>
    </source>
</evidence>
<dbReference type="EMBL" id="FMCS01000001">
    <property type="protein sequence ID" value="SCE76046.1"/>
    <property type="molecule type" value="Genomic_DNA"/>
</dbReference>
<feature type="domain" description="TfoX N-terminal" evidence="1">
    <location>
        <begin position="20"/>
        <end position="101"/>
    </location>
</feature>
<organism evidence="2 3">
    <name type="scientific">Micromonospora chaiyaphumensis</name>
    <dbReference type="NCBI Taxonomy" id="307119"/>
    <lineage>
        <taxon>Bacteria</taxon>
        <taxon>Bacillati</taxon>
        <taxon>Actinomycetota</taxon>
        <taxon>Actinomycetes</taxon>
        <taxon>Micromonosporales</taxon>
        <taxon>Micromonosporaceae</taxon>
        <taxon>Micromonospora</taxon>
    </lineage>
</organism>
<evidence type="ECO:0000313" key="2">
    <source>
        <dbReference type="EMBL" id="SCE76046.1"/>
    </source>
</evidence>
<dbReference type="Pfam" id="PF04993">
    <property type="entry name" value="TfoX_N"/>
    <property type="match status" value="1"/>
</dbReference>
<dbReference type="RefSeq" id="WP_091259540.1">
    <property type="nucleotide sequence ID" value="NZ_FMCS01000001.1"/>
</dbReference>
<protein>
    <submittedName>
        <fullName evidence="2">Transcriptional regulator of competence genes, TfoX/Sxy family</fullName>
    </submittedName>
</protein>
<sequence length="110" mass="11679">MAYDEDLADRVRELVGSEPGFAEKRMFGGLAMMVKGNMAVVVRGAGGLMVRVDPAESERLEAEPGAQATVMRGRPMRGWITVEPSACAGDADLARWVGRGVGYAGTLPPK</sequence>
<dbReference type="AlphaFoldDB" id="A0A1C4UWG2"/>
<proteinExistence type="predicted"/>
<gene>
    <name evidence="2" type="ORF">GA0070214_1011079</name>
</gene>
<name>A0A1C4UWG2_9ACTN</name>
<dbReference type="Gene3D" id="3.30.1460.30">
    <property type="entry name" value="YgaC/TfoX-N like chaperone"/>
    <property type="match status" value="1"/>
</dbReference>
<reference evidence="3" key="1">
    <citation type="submission" date="2016-06" db="EMBL/GenBank/DDBJ databases">
        <authorList>
            <person name="Varghese N."/>
            <person name="Submissions Spin"/>
        </authorList>
    </citation>
    <scope>NUCLEOTIDE SEQUENCE [LARGE SCALE GENOMIC DNA]</scope>
    <source>
        <strain evidence="3">DSM 45246</strain>
    </source>
</reference>
<accession>A0A1C4UWG2</accession>
<dbReference type="InterPro" id="IPR007076">
    <property type="entry name" value="TfoX_N"/>
</dbReference>